<keyword evidence="1" id="KW-0732">Signal</keyword>
<dbReference type="eggNOG" id="COG3807">
    <property type="taxonomic scope" value="Bacteria"/>
</dbReference>
<keyword evidence="3" id="KW-1185">Reference proteome</keyword>
<dbReference type="AlphaFoldDB" id="A0A097EKG5"/>
<dbReference type="EMBL" id="CP009571">
    <property type="protein sequence ID" value="AIT08063.1"/>
    <property type="molecule type" value="Genomic_DNA"/>
</dbReference>
<evidence type="ECO:0008006" key="4">
    <source>
        <dbReference type="Google" id="ProtNLM"/>
    </source>
</evidence>
<evidence type="ECO:0000313" key="3">
    <source>
        <dbReference type="Proteomes" id="UP000033200"/>
    </source>
</evidence>
<dbReference type="Proteomes" id="UP000033200">
    <property type="component" value="Chromosome"/>
</dbReference>
<dbReference type="Gene3D" id="2.30.30.40">
    <property type="entry name" value="SH3 Domains"/>
    <property type="match status" value="1"/>
</dbReference>
<dbReference type="Pfam" id="PF06347">
    <property type="entry name" value="SH3_4"/>
    <property type="match status" value="2"/>
</dbReference>
<name>A0A097EKG5_9SPHN</name>
<proteinExistence type="predicted"/>
<reference evidence="2 3" key="1">
    <citation type="submission" date="2014-09" db="EMBL/GenBank/DDBJ databases">
        <title>Using Illumina technology Improving SMRT sequencing Genome Assembly by RASTools.</title>
        <authorList>
            <person name="Zhou Y."/>
            <person name="Ma T."/>
            <person name="Liu T."/>
        </authorList>
    </citation>
    <scope>NUCLEOTIDE SEQUENCE [LARGE SCALE GENOMIC DNA]</scope>
    <source>
        <strain evidence="2 3">ATCC 55669</strain>
    </source>
</reference>
<dbReference type="STRING" id="1549858.MC45_06980"/>
<protein>
    <recommendedName>
        <fullName evidence="4">SH3b domain-containing protein</fullName>
    </recommendedName>
</protein>
<sequence length="162" mass="17605">MRHWALAVAGLAMLAVDGGALAAEAKKTLPYYASINAGRARMRTGPDKTYPASWLYQRADLPVRVVATFKQWRKVEDPDGTQGWMLAALLSERRTAIVRGAQPVEMHERASSGAKLLWRAAPGVVGRLSACGGGWCRFDVRGQAGFVEVGSLWGVEPTERLP</sequence>
<dbReference type="KEGG" id="stax:MC45_06980"/>
<dbReference type="InterPro" id="IPR010466">
    <property type="entry name" value="DUF1058"/>
</dbReference>
<gene>
    <name evidence="2" type="ORF">MC45_06980</name>
</gene>
<evidence type="ECO:0000256" key="1">
    <source>
        <dbReference type="SAM" id="SignalP"/>
    </source>
</evidence>
<organism evidence="2 3">
    <name type="scientific">Sphingomonas taxi</name>
    <dbReference type="NCBI Taxonomy" id="1549858"/>
    <lineage>
        <taxon>Bacteria</taxon>
        <taxon>Pseudomonadati</taxon>
        <taxon>Pseudomonadota</taxon>
        <taxon>Alphaproteobacteria</taxon>
        <taxon>Sphingomonadales</taxon>
        <taxon>Sphingomonadaceae</taxon>
        <taxon>Sphingomonas</taxon>
    </lineage>
</organism>
<feature type="signal peptide" evidence="1">
    <location>
        <begin position="1"/>
        <end position="22"/>
    </location>
</feature>
<dbReference type="RefSeq" id="WP_038666721.1">
    <property type="nucleotide sequence ID" value="NZ_CP009571.1"/>
</dbReference>
<dbReference type="HOGENOM" id="CLU_086360_2_0_5"/>
<accession>A0A097EKG5</accession>
<evidence type="ECO:0000313" key="2">
    <source>
        <dbReference type="EMBL" id="AIT08063.1"/>
    </source>
</evidence>
<feature type="chain" id="PRO_5001929824" description="SH3b domain-containing protein" evidence="1">
    <location>
        <begin position="23"/>
        <end position="162"/>
    </location>
</feature>